<feature type="transmembrane region" description="Helical" evidence="1">
    <location>
        <begin position="504"/>
        <end position="530"/>
    </location>
</feature>
<dbReference type="AlphaFoldDB" id="A0A9W6X1B4"/>
<protein>
    <submittedName>
        <fullName evidence="2">Unnamed protein product</fullName>
    </submittedName>
</protein>
<keyword evidence="3" id="KW-1185">Reference proteome</keyword>
<evidence type="ECO:0000313" key="2">
    <source>
        <dbReference type="EMBL" id="GMF26629.1"/>
    </source>
</evidence>
<dbReference type="InterPro" id="IPR040283">
    <property type="entry name" value="DDB_G0292058-like"/>
</dbReference>
<gene>
    <name evidence="2" type="ORF">Pfra01_000508500</name>
</gene>
<keyword evidence="1" id="KW-1133">Transmembrane helix</keyword>
<feature type="transmembrane region" description="Helical" evidence="1">
    <location>
        <begin position="542"/>
        <end position="568"/>
    </location>
</feature>
<proteinExistence type="predicted"/>
<dbReference type="OrthoDB" id="193965at2759"/>
<reference evidence="2" key="1">
    <citation type="submission" date="2023-04" db="EMBL/GenBank/DDBJ databases">
        <title>Phytophthora fragariaefolia NBRC 109709.</title>
        <authorList>
            <person name="Ichikawa N."/>
            <person name="Sato H."/>
            <person name="Tonouchi N."/>
        </authorList>
    </citation>
    <scope>NUCLEOTIDE SEQUENCE</scope>
    <source>
        <strain evidence="2">NBRC 109709</strain>
    </source>
</reference>
<accession>A0A9W6X1B4</accession>
<keyword evidence="1" id="KW-0472">Membrane</keyword>
<evidence type="ECO:0000256" key="1">
    <source>
        <dbReference type="SAM" id="Phobius"/>
    </source>
</evidence>
<dbReference type="Proteomes" id="UP001165121">
    <property type="component" value="Unassembled WGS sequence"/>
</dbReference>
<dbReference type="EMBL" id="BSXT01000407">
    <property type="protein sequence ID" value="GMF26629.1"/>
    <property type="molecule type" value="Genomic_DNA"/>
</dbReference>
<name>A0A9W6X1B4_9STRA</name>
<feature type="transmembrane region" description="Helical" evidence="1">
    <location>
        <begin position="304"/>
        <end position="327"/>
    </location>
</feature>
<evidence type="ECO:0000313" key="3">
    <source>
        <dbReference type="Proteomes" id="UP001165121"/>
    </source>
</evidence>
<dbReference type="PANTHER" id="PTHR31414:SF18">
    <property type="entry name" value="TRANSMEMBRANE PROTEIN-RELATED"/>
    <property type="match status" value="1"/>
</dbReference>
<sequence length="876" mass="94945">MLLHPKLGFKELALRCLILSLSSVHSATNLLLQFTSVTNSRSATMGTRSRRMTFACKLVVLALLAASVFATTQAEHQSLEMISKLRGFSRSALTQQQGYSIKSAVATNAVVNYRRLDASTAEADASAKANEVGASVRKAIKQLRGGTSKFYQDLIVAVKIKLCESDLTKNQIRFVDCSADDAYKDDNGDPVRLPVSVLTDDETVNEYNQKKCEVKPNCYWAPIVDGDTARAKVYADPDSTMDSSAADAKVKEWATGVLGFVIPGIVLGVLSLLTMIFFLICRCCCNRCGGRYPREEGYTCMQKFLPLLFFLLFAIGVVVVSAVAFLYRGTMLTAVDDMFNATMGTLDNGSSWIVSIRDPLEDIGNTVTGSSDKIKTQLDGTDFINTGLDDITEQLDTLADDYSTSPTFPDGCTDTCFTCNECSEIGTQSKSASSQMKEKAGPGVDDLKKVKSELNTQLVDISDTVQNAVDTQVATANDLIGTVDKTKGDVEDYDSKFQGYRDQLGYATMALFALALVVIAIGFIGVLFGSTPLKILANFMNIAYFLGFIALFLTFIISSIVLAIGVVLGDACEVTMIFSTNWTVPLGDSADAVDACFQNESLLDVFNLSSKLNFARGGIDFPDLDMTSMFDFSDLDKLSDTASSIDAASFGVDVDGNLQSVNDYATQSEGTCQLSVVFKTENIKTPWVDTNDAAGSDPVAYITSYYSNEDTSCDGQSGNGKTFSCANPNSCSFSIFMGEQFQVLVAMVDAKAGIDTYVTTLQGKVAGIKTSTDTFEDDTKALNTNINKIKDDLNSNLIQYVKDFEGAMYCTFIADGFWNIYDALCGSLMPSITMIALMLFLCGIFLIPVNICLIIGVKRLKAPGNGHIMDTEMKFK</sequence>
<dbReference type="GO" id="GO:0016020">
    <property type="term" value="C:membrane"/>
    <property type="evidence" value="ECO:0007669"/>
    <property type="project" value="TreeGrafter"/>
</dbReference>
<keyword evidence="1" id="KW-0812">Transmembrane</keyword>
<dbReference type="PANTHER" id="PTHR31414">
    <property type="entry name" value="TRANSMEMBRANE PROTEIN DDB_G0292058"/>
    <property type="match status" value="1"/>
</dbReference>
<feature type="transmembrane region" description="Helical" evidence="1">
    <location>
        <begin position="253"/>
        <end position="283"/>
    </location>
</feature>
<organism evidence="2 3">
    <name type="scientific">Phytophthora fragariaefolia</name>
    <dbReference type="NCBI Taxonomy" id="1490495"/>
    <lineage>
        <taxon>Eukaryota</taxon>
        <taxon>Sar</taxon>
        <taxon>Stramenopiles</taxon>
        <taxon>Oomycota</taxon>
        <taxon>Peronosporomycetes</taxon>
        <taxon>Peronosporales</taxon>
        <taxon>Peronosporaceae</taxon>
        <taxon>Phytophthora</taxon>
    </lineage>
</organism>
<feature type="transmembrane region" description="Helical" evidence="1">
    <location>
        <begin position="834"/>
        <end position="857"/>
    </location>
</feature>
<comment type="caution">
    <text evidence="2">The sequence shown here is derived from an EMBL/GenBank/DDBJ whole genome shotgun (WGS) entry which is preliminary data.</text>
</comment>